<sequence>MLQIKRVLRNKWFLGTTGIISIILVSFSIVSFLQVHSVPATFELGSIEEKYASPGEYKVEAVDISDEVGEKLYKIYYPQLPNSKHPLIAWGNGTGALPEQYDELFLHLASWGFVVIDTYSTTTGTGKEILDAIEYMLAENDAPTSLFYQKVQSDQIAAAGHSQGSTGVINAHTNFDRGVVIKTVVSIALPDLKWCDPEDVYDTSALKVPFFVMGGTRDFIVSPASSNKLAVSHANLDIQVMMALAKGAGHTAIEQDGGKHRGYLTAWMRYQLMGDSQAMRAFVGDDAEILTNGDWKDVISVNSQKTKG</sequence>
<keyword evidence="1" id="KW-0812">Transmembrane</keyword>
<name>A0A168I6S4_9BACL</name>
<dbReference type="AlphaFoldDB" id="A0A168I6S4"/>
<gene>
    <name evidence="3" type="ORF">PGLA_19345</name>
</gene>
<feature type="domain" description="PET hydrolase/cutinase-like" evidence="2">
    <location>
        <begin position="52"/>
        <end position="277"/>
    </location>
</feature>
<dbReference type="InterPro" id="IPR029058">
    <property type="entry name" value="AB_hydrolase_fold"/>
</dbReference>
<reference evidence="3 4" key="1">
    <citation type="submission" date="2016-03" db="EMBL/GenBank/DDBJ databases">
        <title>Draft genome sequence of Paenibacillus glacialis DSM 22343.</title>
        <authorList>
            <person name="Shin S.-K."/>
            <person name="Yi H."/>
        </authorList>
    </citation>
    <scope>NUCLEOTIDE SEQUENCE [LARGE SCALE GENOMIC DNA]</scope>
    <source>
        <strain evidence="3 4">DSM 22343</strain>
    </source>
</reference>
<dbReference type="EMBL" id="LVJH01000044">
    <property type="protein sequence ID" value="OAB38926.1"/>
    <property type="molecule type" value="Genomic_DNA"/>
</dbReference>
<dbReference type="Gene3D" id="3.40.50.1820">
    <property type="entry name" value="alpha/beta hydrolase"/>
    <property type="match status" value="1"/>
</dbReference>
<dbReference type="PANTHER" id="PTHR33428:SF14">
    <property type="entry name" value="CARBOXYLESTERASE TYPE B DOMAIN-CONTAINING PROTEIN"/>
    <property type="match status" value="1"/>
</dbReference>
<keyword evidence="4" id="KW-1185">Reference proteome</keyword>
<keyword evidence="1" id="KW-0472">Membrane</keyword>
<feature type="transmembrane region" description="Helical" evidence="1">
    <location>
        <begin position="12"/>
        <end position="33"/>
    </location>
</feature>
<dbReference type="OrthoDB" id="9812672at2"/>
<accession>A0A168I6S4</accession>
<evidence type="ECO:0000259" key="2">
    <source>
        <dbReference type="Pfam" id="PF12740"/>
    </source>
</evidence>
<dbReference type="InterPro" id="IPR041127">
    <property type="entry name" value="PET_hydrolase/cutinase-like"/>
</dbReference>
<comment type="caution">
    <text evidence="3">The sequence shown here is derived from an EMBL/GenBank/DDBJ whole genome shotgun (WGS) entry which is preliminary data.</text>
</comment>
<keyword evidence="1" id="KW-1133">Transmembrane helix</keyword>
<evidence type="ECO:0000256" key="1">
    <source>
        <dbReference type="SAM" id="Phobius"/>
    </source>
</evidence>
<dbReference type="SUPFAM" id="SSF53474">
    <property type="entry name" value="alpha/beta-Hydrolases"/>
    <property type="match status" value="1"/>
</dbReference>
<evidence type="ECO:0000313" key="3">
    <source>
        <dbReference type="EMBL" id="OAB38926.1"/>
    </source>
</evidence>
<evidence type="ECO:0000313" key="4">
    <source>
        <dbReference type="Proteomes" id="UP000076967"/>
    </source>
</evidence>
<dbReference type="Pfam" id="PF12740">
    <property type="entry name" value="PETase"/>
    <property type="match status" value="1"/>
</dbReference>
<organism evidence="3 4">
    <name type="scientific">Paenibacillus glacialis</name>
    <dbReference type="NCBI Taxonomy" id="494026"/>
    <lineage>
        <taxon>Bacteria</taxon>
        <taxon>Bacillati</taxon>
        <taxon>Bacillota</taxon>
        <taxon>Bacilli</taxon>
        <taxon>Bacillales</taxon>
        <taxon>Paenibacillaceae</taxon>
        <taxon>Paenibacillus</taxon>
    </lineage>
</organism>
<proteinExistence type="predicted"/>
<dbReference type="PANTHER" id="PTHR33428">
    <property type="entry name" value="CHLOROPHYLLASE-2, CHLOROPLASTIC"/>
    <property type="match status" value="1"/>
</dbReference>
<dbReference type="Proteomes" id="UP000076967">
    <property type="component" value="Unassembled WGS sequence"/>
</dbReference>
<protein>
    <recommendedName>
        <fullName evidence="2">PET hydrolase/cutinase-like domain-containing protein</fullName>
    </recommendedName>
</protein>
<dbReference type="STRING" id="494026.PGLA_19345"/>
<dbReference type="RefSeq" id="WP_068536039.1">
    <property type="nucleotide sequence ID" value="NZ_LVJH01000044.1"/>
</dbReference>